<evidence type="ECO:0000313" key="2">
    <source>
        <dbReference type="EMBL" id="KAJ3561171.1"/>
    </source>
</evidence>
<comment type="caution">
    <text evidence="2">The sequence shown here is derived from an EMBL/GenBank/DDBJ whole genome shotgun (WGS) entry which is preliminary data.</text>
</comment>
<name>A0A9W8TJ94_9PEZI</name>
<accession>A0A9W8TJ94</accession>
<dbReference type="AlphaFoldDB" id="A0A9W8TJ94"/>
<sequence>MPRLGNGHPPADRAQWRERSHLDPEDIQNIIVVLRSADPPYQIIDEKALEGFLQKGEPRQNFAVAYNFHQIRSWVRSCMNGDEVIGIAEARLAKYGQIRKIPVDVRGFDCITLYVTVQAIQPEPFADNGDEPVAHVPISAGEATSSLSKGLRSTLSSNDTLGNPDIGPLGKSSESVEPAPGPVSNGERRNDVIDLTKDLDEVPQDEDLEDQDIGDLLRDQVLGDADQDMEQEDIVDLTDNLLEEQVVDDLKDPDKKKEKEIWELACSFTGHKTSYTDPTNPEHLHRFKGVRLPLKPHQLWAVTRILFTHSRARVELF</sequence>
<proteinExistence type="predicted"/>
<organism evidence="2 3">
    <name type="scientific">Xylaria arbuscula</name>
    <dbReference type="NCBI Taxonomy" id="114810"/>
    <lineage>
        <taxon>Eukaryota</taxon>
        <taxon>Fungi</taxon>
        <taxon>Dikarya</taxon>
        <taxon>Ascomycota</taxon>
        <taxon>Pezizomycotina</taxon>
        <taxon>Sordariomycetes</taxon>
        <taxon>Xylariomycetidae</taxon>
        <taxon>Xylariales</taxon>
        <taxon>Xylariaceae</taxon>
        <taxon>Xylaria</taxon>
    </lineage>
</organism>
<dbReference type="EMBL" id="JANPWZ010002121">
    <property type="protein sequence ID" value="KAJ3561171.1"/>
    <property type="molecule type" value="Genomic_DNA"/>
</dbReference>
<feature type="compositionally biased region" description="Polar residues" evidence="1">
    <location>
        <begin position="145"/>
        <end position="161"/>
    </location>
</feature>
<gene>
    <name evidence="2" type="ORF">NPX13_g9048</name>
</gene>
<reference evidence="2" key="1">
    <citation type="submission" date="2022-07" db="EMBL/GenBank/DDBJ databases">
        <title>Genome Sequence of Xylaria arbuscula.</title>
        <authorList>
            <person name="Buettner E."/>
        </authorList>
    </citation>
    <scope>NUCLEOTIDE SEQUENCE</scope>
    <source>
        <strain evidence="2">VT107</strain>
    </source>
</reference>
<protein>
    <submittedName>
        <fullName evidence="2">Uncharacterized protein</fullName>
    </submittedName>
</protein>
<evidence type="ECO:0000256" key="1">
    <source>
        <dbReference type="SAM" id="MobiDB-lite"/>
    </source>
</evidence>
<dbReference type="Proteomes" id="UP001148614">
    <property type="component" value="Unassembled WGS sequence"/>
</dbReference>
<keyword evidence="3" id="KW-1185">Reference proteome</keyword>
<evidence type="ECO:0000313" key="3">
    <source>
        <dbReference type="Proteomes" id="UP001148614"/>
    </source>
</evidence>
<feature type="region of interest" description="Disordered" evidence="1">
    <location>
        <begin position="145"/>
        <end position="191"/>
    </location>
</feature>